<dbReference type="InterPro" id="IPR015943">
    <property type="entry name" value="WD40/YVTN_repeat-like_dom_sf"/>
</dbReference>
<dbReference type="InterPro" id="IPR036322">
    <property type="entry name" value="WD40_repeat_dom_sf"/>
</dbReference>
<dbReference type="AlphaFoldDB" id="A0A9Q0KT57"/>
<evidence type="ECO:0000313" key="1">
    <source>
        <dbReference type="EMBL" id="KAJ4976250.1"/>
    </source>
</evidence>
<reference evidence="1" key="1">
    <citation type="journal article" date="2023" name="Plant J.">
        <title>The genome of the king protea, Protea cynaroides.</title>
        <authorList>
            <person name="Chang J."/>
            <person name="Duong T.A."/>
            <person name="Schoeman C."/>
            <person name="Ma X."/>
            <person name="Roodt D."/>
            <person name="Barker N."/>
            <person name="Li Z."/>
            <person name="Van de Peer Y."/>
            <person name="Mizrachi E."/>
        </authorList>
    </citation>
    <scope>NUCLEOTIDE SEQUENCE</scope>
    <source>
        <tissue evidence="1">Young leaves</tissue>
    </source>
</reference>
<sequence length="135" mass="15382">MLNSVLMPNISSLPVMFPEAMSVKILLLFGISCDEYLYRTRYMWKPIPVPVVRYHPFDSFFVAQSSGNYIAIFSSKPPFKLDKFRRYESYGVSGFAIKCNFTLDGEKLASDVAFHPIMPNVIASCCWNGDVLVFE</sequence>
<proteinExistence type="predicted"/>
<organism evidence="1 2">
    <name type="scientific">Protea cynaroides</name>
    <dbReference type="NCBI Taxonomy" id="273540"/>
    <lineage>
        <taxon>Eukaryota</taxon>
        <taxon>Viridiplantae</taxon>
        <taxon>Streptophyta</taxon>
        <taxon>Embryophyta</taxon>
        <taxon>Tracheophyta</taxon>
        <taxon>Spermatophyta</taxon>
        <taxon>Magnoliopsida</taxon>
        <taxon>Proteales</taxon>
        <taxon>Proteaceae</taxon>
        <taxon>Protea</taxon>
    </lineage>
</organism>
<dbReference type="Gene3D" id="2.130.10.10">
    <property type="entry name" value="YVTN repeat-like/Quinoprotein amine dehydrogenase"/>
    <property type="match status" value="1"/>
</dbReference>
<dbReference type="SUPFAM" id="SSF50978">
    <property type="entry name" value="WD40 repeat-like"/>
    <property type="match status" value="1"/>
</dbReference>
<dbReference type="EMBL" id="JAMYWD010000003">
    <property type="protein sequence ID" value="KAJ4976250.1"/>
    <property type="molecule type" value="Genomic_DNA"/>
</dbReference>
<protein>
    <submittedName>
        <fullName evidence="1">Uncharacterized protein</fullName>
    </submittedName>
</protein>
<gene>
    <name evidence="1" type="ORF">NE237_001356</name>
</gene>
<dbReference type="OrthoDB" id="256303at2759"/>
<dbReference type="PANTHER" id="PTHR44566">
    <property type="entry name" value="TRANSDUCIN/WD40 REPEAT-LIKE SUPERFAMILY PROTEIN"/>
    <property type="match status" value="1"/>
</dbReference>
<evidence type="ECO:0000313" key="2">
    <source>
        <dbReference type="Proteomes" id="UP001141806"/>
    </source>
</evidence>
<dbReference type="PANTHER" id="PTHR44566:SF1">
    <property type="entry name" value="WD REPEAT-CONTAINING PROTEIN 25"/>
    <property type="match status" value="1"/>
</dbReference>
<comment type="caution">
    <text evidence="1">The sequence shown here is derived from an EMBL/GenBank/DDBJ whole genome shotgun (WGS) entry which is preliminary data.</text>
</comment>
<keyword evidence="2" id="KW-1185">Reference proteome</keyword>
<dbReference type="InterPro" id="IPR053053">
    <property type="entry name" value="WD_repeat_protein"/>
</dbReference>
<dbReference type="Proteomes" id="UP001141806">
    <property type="component" value="Unassembled WGS sequence"/>
</dbReference>
<name>A0A9Q0KT57_9MAGN</name>
<accession>A0A9Q0KT57</accession>